<dbReference type="Proteomes" id="UP000464787">
    <property type="component" value="Chromosome"/>
</dbReference>
<keyword evidence="1" id="KW-0812">Transmembrane</keyword>
<dbReference type="Pfam" id="PF23343">
    <property type="entry name" value="REP_ORF2-G2P"/>
    <property type="match status" value="1"/>
</dbReference>
<proteinExistence type="predicted"/>
<dbReference type="EMBL" id="CP047650">
    <property type="protein sequence ID" value="QHI96748.1"/>
    <property type="molecule type" value="Genomic_DNA"/>
</dbReference>
<evidence type="ECO:0000256" key="1">
    <source>
        <dbReference type="SAM" id="Phobius"/>
    </source>
</evidence>
<organism evidence="3 4">
    <name type="scientific">Xylophilus rhododendri</name>
    <dbReference type="NCBI Taxonomy" id="2697032"/>
    <lineage>
        <taxon>Bacteria</taxon>
        <taxon>Pseudomonadati</taxon>
        <taxon>Pseudomonadota</taxon>
        <taxon>Betaproteobacteria</taxon>
        <taxon>Burkholderiales</taxon>
        <taxon>Xylophilus</taxon>
    </lineage>
</organism>
<gene>
    <name evidence="3" type="ORF">GT347_01315</name>
</gene>
<evidence type="ECO:0000313" key="4">
    <source>
        <dbReference type="Proteomes" id="UP000464787"/>
    </source>
</evidence>
<sequence length="274" mass="32004">MRKRADTCELRAFDLGHGQLEAVCTHQTYLQELDWTLDQMQDHLDMVAADKEDRAEEIHEANLLRSARRAKSEVRRLCKALGADILLTLTYRQNQQDRELCKKHVKEFARRMRKALGGEFRAIAGFERQKRGAYHVHLATVRLPFWMSRKDGVVVRSYDLIRSIWRSVTKEWGGNIDVQRRKRYAHKSPAAIAAYIAFYITKEFLDGKRWSNRYASYGDVNAPAPLLMGIYPCMYAALLDAFALVLDHQMVKDAFLHRFQDFFFLTAESKNRQR</sequence>
<reference evidence="3 4" key="1">
    <citation type="submission" date="2020-01" db="EMBL/GenBank/DDBJ databases">
        <title>Genome sequencing of strain KACC 21265.</title>
        <authorList>
            <person name="Heo J."/>
            <person name="Kim S.-J."/>
            <person name="Kim J.-S."/>
            <person name="Hong S.-B."/>
            <person name="Kwon S.-W."/>
        </authorList>
    </citation>
    <scope>NUCLEOTIDE SEQUENCE [LARGE SCALE GENOMIC DNA]</scope>
    <source>
        <strain evidence="3 4">KACC 21265</strain>
    </source>
</reference>
<dbReference type="KEGG" id="xyk:GT347_01315"/>
<feature type="transmembrane region" description="Helical" evidence="1">
    <location>
        <begin position="188"/>
        <end position="205"/>
    </location>
</feature>
<keyword evidence="1" id="KW-1133">Transmembrane helix</keyword>
<feature type="domain" description="Replication-associated protein ORF2/G2P" evidence="2">
    <location>
        <begin position="85"/>
        <end position="203"/>
    </location>
</feature>
<dbReference type="RefSeq" id="WP_160550266.1">
    <property type="nucleotide sequence ID" value="NZ_CP047650.1"/>
</dbReference>
<evidence type="ECO:0000313" key="3">
    <source>
        <dbReference type="EMBL" id="QHI96748.1"/>
    </source>
</evidence>
<evidence type="ECO:0000259" key="2">
    <source>
        <dbReference type="Pfam" id="PF23343"/>
    </source>
</evidence>
<dbReference type="AlphaFoldDB" id="A0A857J1A4"/>
<keyword evidence="1" id="KW-0472">Membrane</keyword>
<dbReference type="InterPro" id="IPR056906">
    <property type="entry name" value="ORF2/G2P_dom"/>
</dbReference>
<name>A0A857J1A4_9BURK</name>
<protein>
    <recommendedName>
        <fullName evidence="2">Replication-associated protein ORF2/G2P domain-containing protein</fullName>
    </recommendedName>
</protein>
<keyword evidence="4" id="KW-1185">Reference proteome</keyword>
<feature type="transmembrane region" description="Helical" evidence="1">
    <location>
        <begin position="225"/>
        <end position="246"/>
    </location>
</feature>
<accession>A0A857J1A4</accession>